<gene>
    <name evidence="1" type="ORF">GEV37_02860</name>
</gene>
<reference evidence="1 2" key="1">
    <citation type="journal article" date="2021" name="Sci. Rep.">
        <title>Genome analysis of a halophilic bacterium Halomonas malpeensis YU-PRIM-29(T) reveals its exopolysaccharide and pigment producing capabilities.</title>
        <authorList>
            <person name="Athmika"/>
            <person name="Ghate S.D."/>
            <person name="Arun A.B."/>
            <person name="Rao S.S."/>
            <person name="Kumar S.T.A."/>
            <person name="Kandiyil M.K."/>
            <person name="Saptami K."/>
            <person name="Rekha P.D."/>
        </authorList>
    </citation>
    <scope>NUCLEOTIDE SEQUENCE [LARGE SCALE GENOMIC DNA]</scope>
    <source>
        <strain evidence="2">prim 29</strain>
    </source>
</reference>
<dbReference type="EMBL" id="WHVL01000001">
    <property type="protein sequence ID" value="MCB8888064.1"/>
    <property type="molecule type" value="Genomic_DNA"/>
</dbReference>
<name>A0ABS8DP66_9GAMM</name>
<keyword evidence="2" id="KW-1185">Reference proteome</keyword>
<comment type="caution">
    <text evidence="1">The sequence shown here is derived from an EMBL/GenBank/DDBJ whole genome shotgun (WGS) entry which is preliminary data.</text>
</comment>
<evidence type="ECO:0000313" key="1">
    <source>
        <dbReference type="EMBL" id="MCB8888064.1"/>
    </source>
</evidence>
<dbReference type="Proteomes" id="UP001319882">
    <property type="component" value="Unassembled WGS sequence"/>
</dbReference>
<proteinExistence type="predicted"/>
<sequence>MSTNHFSSECPTCGSRLKRLPATRRNNIHVYCMDCGHDFGRYETMVQRYRQTLTDLEADLGISAGAGEKSSSSQPHHWSPLR</sequence>
<organism evidence="1 2">
    <name type="scientific">Vreelandella malpeensis</name>
    <dbReference type="NCBI Taxonomy" id="1172368"/>
    <lineage>
        <taxon>Bacteria</taxon>
        <taxon>Pseudomonadati</taxon>
        <taxon>Pseudomonadota</taxon>
        <taxon>Gammaproteobacteria</taxon>
        <taxon>Oceanospirillales</taxon>
        <taxon>Halomonadaceae</taxon>
        <taxon>Vreelandella</taxon>
    </lineage>
</organism>
<accession>A0ABS8DP66</accession>
<evidence type="ECO:0000313" key="2">
    <source>
        <dbReference type="Proteomes" id="UP001319882"/>
    </source>
</evidence>
<dbReference type="RefSeq" id="WP_227388663.1">
    <property type="nucleotide sequence ID" value="NZ_JBHSCJ010000003.1"/>
</dbReference>
<protein>
    <submittedName>
        <fullName evidence="1">Uncharacterized protein</fullName>
    </submittedName>
</protein>